<dbReference type="GO" id="GO:0003676">
    <property type="term" value="F:nucleic acid binding"/>
    <property type="evidence" value="ECO:0007669"/>
    <property type="project" value="InterPro"/>
</dbReference>
<comment type="caution">
    <text evidence="4">The sequence shown here is derived from an EMBL/GenBank/DDBJ whole genome shotgun (WGS) entry which is preliminary data.</text>
</comment>
<dbReference type="InterPro" id="IPR036167">
    <property type="entry name" value="tRNA_intron_Endo_cat-like_sf"/>
</dbReference>
<dbReference type="GO" id="GO:0000213">
    <property type="term" value="F:tRNA-intron lyase activity"/>
    <property type="evidence" value="ECO:0007669"/>
    <property type="project" value="TreeGrafter"/>
</dbReference>
<dbReference type="GO" id="GO:0000379">
    <property type="term" value="P:tRNA-type intron splice site recognition and cleavage"/>
    <property type="evidence" value="ECO:0007669"/>
    <property type="project" value="InterPro"/>
</dbReference>
<dbReference type="EMBL" id="NKUJ01000240">
    <property type="protein sequence ID" value="RMJ09479.1"/>
    <property type="molecule type" value="Genomic_DNA"/>
</dbReference>
<evidence type="ECO:0000256" key="1">
    <source>
        <dbReference type="ARBA" id="ARBA00006091"/>
    </source>
</evidence>
<proteinExistence type="inferred from homology"/>
<protein>
    <recommendedName>
        <fullName evidence="3">tRNA-splicing endonuclease subunit Sen15 domain-containing protein</fullName>
    </recommendedName>
</protein>
<organism evidence="4 5">
    <name type="scientific">Fusarium kuroshium</name>
    <dbReference type="NCBI Taxonomy" id="2010991"/>
    <lineage>
        <taxon>Eukaryota</taxon>
        <taxon>Fungi</taxon>
        <taxon>Dikarya</taxon>
        <taxon>Ascomycota</taxon>
        <taxon>Pezizomycotina</taxon>
        <taxon>Sordariomycetes</taxon>
        <taxon>Hypocreomycetidae</taxon>
        <taxon>Hypocreales</taxon>
        <taxon>Nectriaceae</taxon>
        <taxon>Fusarium</taxon>
        <taxon>Fusarium solani species complex</taxon>
    </lineage>
</organism>
<keyword evidence="5" id="KW-1185">Reference proteome</keyword>
<gene>
    <name evidence="4" type="ORF">CDV36_010891</name>
</gene>
<dbReference type="GO" id="GO:0000214">
    <property type="term" value="C:tRNA-intron endonuclease complex"/>
    <property type="evidence" value="ECO:0007669"/>
    <property type="project" value="InterPro"/>
</dbReference>
<dbReference type="OrthoDB" id="10002170at2759"/>
<dbReference type="PANTHER" id="PTHR28518:SF1">
    <property type="entry name" value="TRNA-SPLICING ENDONUCLEASE SUBUNIT SEN15"/>
    <property type="match status" value="1"/>
</dbReference>
<dbReference type="Gene3D" id="3.40.1350.10">
    <property type="match status" value="1"/>
</dbReference>
<accession>A0A3M2RW43</accession>
<dbReference type="SUPFAM" id="SSF53032">
    <property type="entry name" value="tRNA-intron endonuclease catalytic domain-like"/>
    <property type="match status" value="1"/>
</dbReference>
<sequence>MTQPGMDRSSGPVANVTSTVLYNLQYQHDWASLKVHDTTGRRPLIRGMPPRRLYIHPDDQIAALDREKATGEVVDQSPELEWVLAVHPEETWTIKAFSEIFDSIENKGPREKRIVLATVHNDSTVVYYIMHEGMVKPRQN</sequence>
<evidence type="ECO:0000259" key="3">
    <source>
        <dbReference type="Pfam" id="PF09631"/>
    </source>
</evidence>
<evidence type="ECO:0000313" key="5">
    <source>
        <dbReference type="Proteomes" id="UP000277212"/>
    </source>
</evidence>
<keyword evidence="2" id="KW-0819">tRNA processing</keyword>
<dbReference type="Pfam" id="PF09631">
    <property type="entry name" value="Sen15"/>
    <property type="match status" value="1"/>
</dbReference>
<dbReference type="InterPro" id="IPR018593">
    <property type="entry name" value="tRNA-endonuc_su_Sen15"/>
</dbReference>
<evidence type="ECO:0000256" key="2">
    <source>
        <dbReference type="ARBA" id="ARBA00022694"/>
    </source>
</evidence>
<dbReference type="AlphaFoldDB" id="A0A3M2RW43"/>
<dbReference type="Proteomes" id="UP000277212">
    <property type="component" value="Unassembled WGS sequence"/>
</dbReference>
<dbReference type="PANTHER" id="PTHR28518">
    <property type="entry name" value="TRNA-SPLICING ENDONUCLEASE SUBUNIT SEN15"/>
    <property type="match status" value="1"/>
</dbReference>
<reference evidence="4 5" key="1">
    <citation type="submission" date="2017-06" db="EMBL/GenBank/DDBJ databases">
        <title>Comparative genomic analysis of Ambrosia Fusariam Clade fungi.</title>
        <authorList>
            <person name="Stajich J.E."/>
            <person name="Carrillo J."/>
            <person name="Kijimoto T."/>
            <person name="Eskalen A."/>
            <person name="O'Donnell K."/>
            <person name="Kasson M."/>
        </authorList>
    </citation>
    <scope>NUCLEOTIDE SEQUENCE [LARGE SCALE GENOMIC DNA]</scope>
    <source>
        <strain evidence="4">UCR3666</strain>
    </source>
</reference>
<name>A0A3M2RW43_9HYPO</name>
<evidence type="ECO:0000313" key="4">
    <source>
        <dbReference type="EMBL" id="RMJ09479.1"/>
    </source>
</evidence>
<dbReference type="InterPro" id="IPR042777">
    <property type="entry name" value="Sen15_fungi"/>
</dbReference>
<comment type="similarity">
    <text evidence="1">Belongs to the SEN15 family.</text>
</comment>
<feature type="domain" description="tRNA-splicing endonuclease subunit Sen15" evidence="3">
    <location>
        <begin position="20"/>
        <end position="140"/>
    </location>
</feature>
<dbReference type="InterPro" id="IPR011856">
    <property type="entry name" value="tRNA_endonuc-like_dom_sf"/>
</dbReference>
<dbReference type="STRING" id="2010991.A0A3M2RW43"/>